<comment type="caution">
    <text evidence="1">The sequence shown here is derived from an EMBL/GenBank/DDBJ whole genome shotgun (WGS) entry which is preliminary data.</text>
</comment>
<evidence type="ECO:0000313" key="2">
    <source>
        <dbReference type="Proteomes" id="UP000326396"/>
    </source>
</evidence>
<dbReference type="Proteomes" id="UP000326396">
    <property type="component" value="Unassembled WGS sequence"/>
</dbReference>
<protein>
    <submittedName>
        <fullName evidence="1">Uncharacterized protein</fullName>
    </submittedName>
</protein>
<evidence type="ECO:0000313" key="1">
    <source>
        <dbReference type="EMBL" id="KAC9534229.1"/>
    </source>
</evidence>
<organism evidence="1 2">
    <name type="scientific">Mikania micrantha</name>
    <name type="common">bitter vine</name>
    <dbReference type="NCBI Taxonomy" id="192012"/>
    <lineage>
        <taxon>Eukaryota</taxon>
        <taxon>Viridiplantae</taxon>
        <taxon>Streptophyta</taxon>
        <taxon>Embryophyta</taxon>
        <taxon>Tracheophyta</taxon>
        <taxon>Spermatophyta</taxon>
        <taxon>Magnoliopsida</taxon>
        <taxon>eudicotyledons</taxon>
        <taxon>Gunneridae</taxon>
        <taxon>Pentapetalae</taxon>
        <taxon>asterids</taxon>
        <taxon>campanulids</taxon>
        <taxon>Asterales</taxon>
        <taxon>Asteraceae</taxon>
        <taxon>Asteroideae</taxon>
        <taxon>Heliantheae alliance</taxon>
        <taxon>Eupatorieae</taxon>
        <taxon>Mikania</taxon>
    </lineage>
</organism>
<name>A0A5N6LAT0_9ASTR</name>
<proteinExistence type="predicted"/>
<dbReference type="OrthoDB" id="4822at2759"/>
<accession>A0A5N6LAT0</accession>
<keyword evidence="2" id="KW-1185">Reference proteome</keyword>
<gene>
    <name evidence="1" type="ORF">E3N88_45672</name>
</gene>
<sequence>MTSSGQPSSLPLRHTTKEEKIVGDGIVSGERGLGFYRCVSVIHARDVVASDGIVSGDDVVVGDGGSVVMGGWKLNESRMTLAEVEAAHASASNIATNKENENR</sequence>
<reference evidence="1 2" key="1">
    <citation type="submission" date="2019-05" db="EMBL/GenBank/DDBJ databases">
        <title>Mikania micrantha, genome provides insights into the molecular mechanism of rapid growth.</title>
        <authorList>
            <person name="Liu B."/>
        </authorList>
    </citation>
    <scope>NUCLEOTIDE SEQUENCE [LARGE SCALE GENOMIC DNA]</scope>
    <source>
        <strain evidence="1">NLD-2019</strain>
        <tissue evidence="1">Leaf</tissue>
    </source>
</reference>
<dbReference type="AlphaFoldDB" id="A0A5N6LAT0"/>
<dbReference type="EMBL" id="SZYD01002445">
    <property type="protein sequence ID" value="KAC9534229.1"/>
    <property type="molecule type" value="Genomic_DNA"/>
</dbReference>